<proteinExistence type="predicted"/>
<evidence type="ECO:0000313" key="2">
    <source>
        <dbReference type="Proteomes" id="UP000054725"/>
    </source>
</evidence>
<dbReference type="RefSeq" id="WP_058504546.1">
    <property type="nucleotide sequence ID" value="NZ_CAAAIF010000009.1"/>
</dbReference>
<dbReference type="STRING" id="45070.Lnau_1547"/>
<dbReference type="OrthoDB" id="5648060at2"/>
<accession>A0A0W0WW63</accession>
<name>A0A0W0WW63_9GAMM</name>
<organism evidence="1 2">
    <name type="scientific">Legionella nautarum</name>
    <dbReference type="NCBI Taxonomy" id="45070"/>
    <lineage>
        <taxon>Bacteria</taxon>
        <taxon>Pseudomonadati</taxon>
        <taxon>Pseudomonadota</taxon>
        <taxon>Gammaproteobacteria</taxon>
        <taxon>Legionellales</taxon>
        <taxon>Legionellaceae</taxon>
        <taxon>Legionella</taxon>
    </lineage>
</organism>
<sequence>MIEYNYKNFQVHYDIELDKKSTKLYRADGYIVNSLDKKNPVLARKFHTEHRTKKGVVAEIKRLIENYIDFEWKEFYEVHGKEKKILN</sequence>
<protein>
    <submittedName>
        <fullName evidence="1">Uncharacterized protein</fullName>
    </submittedName>
</protein>
<dbReference type="AlphaFoldDB" id="A0A0W0WW63"/>
<evidence type="ECO:0000313" key="1">
    <source>
        <dbReference type="EMBL" id="KTD36563.1"/>
    </source>
</evidence>
<reference evidence="1 2" key="1">
    <citation type="submission" date="2015-11" db="EMBL/GenBank/DDBJ databases">
        <title>Genomic analysis of 38 Legionella species identifies large and diverse effector repertoires.</title>
        <authorList>
            <person name="Burstein D."/>
            <person name="Amaro F."/>
            <person name="Zusman T."/>
            <person name="Lifshitz Z."/>
            <person name="Cohen O."/>
            <person name="Gilbert J.A."/>
            <person name="Pupko T."/>
            <person name="Shuman H.A."/>
            <person name="Segal G."/>
        </authorList>
    </citation>
    <scope>NUCLEOTIDE SEQUENCE [LARGE SCALE GENOMIC DNA]</scope>
    <source>
        <strain evidence="1 2">ATCC 49506</strain>
    </source>
</reference>
<dbReference type="Proteomes" id="UP000054725">
    <property type="component" value="Unassembled WGS sequence"/>
</dbReference>
<gene>
    <name evidence="1" type="ORF">Lnau_1547</name>
</gene>
<keyword evidence="2" id="KW-1185">Reference proteome</keyword>
<dbReference type="EMBL" id="LNYO01000013">
    <property type="protein sequence ID" value="KTD36563.1"/>
    <property type="molecule type" value="Genomic_DNA"/>
</dbReference>
<comment type="caution">
    <text evidence="1">The sequence shown here is derived from an EMBL/GenBank/DDBJ whole genome shotgun (WGS) entry which is preliminary data.</text>
</comment>
<dbReference type="PATRIC" id="fig|45070.6.peg.1620"/>